<keyword evidence="1" id="KW-0472">Membrane</keyword>
<evidence type="ECO:0000313" key="3">
    <source>
        <dbReference type="Proteomes" id="UP000054481"/>
    </source>
</evidence>
<accession>A0A0F7ZMB0</accession>
<keyword evidence="3" id="KW-1185">Reference proteome</keyword>
<reference evidence="2 3" key="1">
    <citation type="journal article" date="2014" name="Genome Biol. Evol.">
        <title>Comparative genomics and transcriptomics analyses reveal divergent lifestyle features of nematode endoparasitic fungus Hirsutella minnesotensis.</title>
        <authorList>
            <person name="Lai Y."/>
            <person name="Liu K."/>
            <person name="Zhang X."/>
            <person name="Zhang X."/>
            <person name="Li K."/>
            <person name="Wang N."/>
            <person name="Shu C."/>
            <person name="Wu Y."/>
            <person name="Wang C."/>
            <person name="Bushley K.E."/>
            <person name="Xiang M."/>
            <person name="Liu X."/>
        </authorList>
    </citation>
    <scope>NUCLEOTIDE SEQUENCE [LARGE SCALE GENOMIC DNA]</scope>
    <source>
        <strain evidence="2 3">3608</strain>
    </source>
</reference>
<dbReference type="Proteomes" id="UP000054481">
    <property type="component" value="Unassembled WGS sequence"/>
</dbReference>
<keyword evidence="1" id="KW-1133">Transmembrane helix</keyword>
<proteinExistence type="predicted"/>
<organism evidence="2 3">
    <name type="scientific">Hirsutella minnesotensis 3608</name>
    <dbReference type="NCBI Taxonomy" id="1043627"/>
    <lineage>
        <taxon>Eukaryota</taxon>
        <taxon>Fungi</taxon>
        <taxon>Dikarya</taxon>
        <taxon>Ascomycota</taxon>
        <taxon>Pezizomycotina</taxon>
        <taxon>Sordariomycetes</taxon>
        <taxon>Hypocreomycetidae</taxon>
        <taxon>Hypocreales</taxon>
        <taxon>Ophiocordycipitaceae</taxon>
        <taxon>Hirsutella</taxon>
    </lineage>
</organism>
<dbReference type="EMBL" id="KQ030558">
    <property type="protein sequence ID" value="KJZ71875.1"/>
    <property type="molecule type" value="Genomic_DNA"/>
</dbReference>
<gene>
    <name evidence="2" type="ORF">HIM_08720</name>
</gene>
<dbReference type="AlphaFoldDB" id="A0A0F7ZMB0"/>
<protein>
    <submittedName>
        <fullName evidence="2">Uncharacterized protein</fullName>
    </submittedName>
</protein>
<feature type="transmembrane region" description="Helical" evidence="1">
    <location>
        <begin position="14"/>
        <end position="36"/>
    </location>
</feature>
<keyword evidence="1" id="KW-0812">Transmembrane</keyword>
<evidence type="ECO:0000256" key="1">
    <source>
        <dbReference type="SAM" id="Phobius"/>
    </source>
</evidence>
<sequence length="147" mass="16657">MASSNSTLALVKTLVIPAVVSLVIFLALTFVLLPVWRRYRNRYAQYLPLDSLSERTSSLRHRIMGRFTTFTPLATFLGGRTVVFAPSSSMDPDAEDGEELDDVDEEIWRAIERHIPAAQLDNTRRLSRDLEEGFMDDSDEEPDVRAP</sequence>
<name>A0A0F7ZMB0_9HYPO</name>
<dbReference type="OrthoDB" id="5427070at2759"/>
<evidence type="ECO:0000313" key="2">
    <source>
        <dbReference type="EMBL" id="KJZ71875.1"/>
    </source>
</evidence>